<dbReference type="InterPro" id="IPR013320">
    <property type="entry name" value="ConA-like_dom_sf"/>
</dbReference>
<keyword evidence="3" id="KW-1185">Reference proteome</keyword>
<dbReference type="eggNOG" id="KOG1787">
    <property type="taxonomic scope" value="Eukaryota"/>
</dbReference>
<dbReference type="CDD" id="cd06071">
    <property type="entry name" value="Beach"/>
    <property type="match status" value="1"/>
</dbReference>
<dbReference type="InterPro" id="IPR036322">
    <property type="entry name" value="WD40_repeat_dom_sf"/>
</dbReference>
<dbReference type="InParanoid" id="A2ELX6"/>
<dbReference type="OrthoDB" id="26681at2759"/>
<dbReference type="SUPFAM" id="SSF50978">
    <property type="entry name" value="WD40 repeat-like"/>
    <property type="match status" value="1"/>
</dbReference>
<dbReference type="KEGG" id="tva:4764188"/>
<dbReference type="InterPro" id="IPR015943">
    <property type="entry name" value="WD40/YVTN_repeat-like_dom_sf"/>
</dbReference>
<dbReference type="SUPFAM" id="SSF81837">
    <property type="entry name" value="BEACH domain"/>
    <property type="match status" value="1"/>
</dbReference>
<dbReference type="Gene3D" id="1.10.1540.10">
    <property type="entry name" value="BEACH domain"/>
    <property type="match status" value="1"/>
</dbReference>
<feature type="domain" description="BEACH" evidence="1">
    <location>
        <begin position="1860"/>
        <end position="2128"/>
    </location>
</feature>
<gene>
    <name evidence="2" type="ORF">TVAG_065720</name>
</gene>
<dbReference type="SMR" id="A2ELX6"/>
<sequence length="2452" mass="283171">MSVSIDDHILPITRNTGIAYFEHLKVLFTTNLGVLNPPFPEEFRAILPNVNSKILQKKKVMDDTVIQELALRDRSAVIRYIINNIIYITTSDSQIEHIFMIILQSFTSLYFKDIQSIDLEDLNFYLSALILTKRIYASGSQLVFRTFYYFFLKVAGSPCAVDFLIHLNMFFEVFHNFPGYFLPANIEFCFSLISLCNEQPKYIENELIYQHFAIILRELRAKSKGKLDEQFVRLIYLTILQIIYKKDNVQFTPFNSLILRFAIEISRLTSIVFREFGVIINQVINKRTFTDPNVISLNDPIKRSTEVLIPAYMSINDYKQNLPEEYKPLLQFLAETSEESVPAVLSSMIIDSLGFLKPPLIEILLITFLEPPFRQPPAMSYYDSFQSFSIFFNAMLFTPDYSCFQEPLPLIVNLRHISAQVFVLLNYKIKDITMVNTIIPLLINSSPYPYLFVELLYYIRSCFDFNNISNECISEFLVCLNSQLQMQLKLEDDNFPFIVESRKLMMTSMNDLAKSDKFCNMCVSNEEIINTICSFLFIETVQRETTVLLSSLLCYSVETNSECNVIYSQLTKILKQITLEPERKLDVGGSILNIFHSSLVCAKDEFYITLAKSEYFIAVSQYILSLTTIEKTTFTESRISPVFVTSLLILYSLSIAMMKRILVVNWNPIADVIRKFGVSEEVYSVIIMIVSVNQIEFTGINCIEAGSLILPILESPFRSVFLKDLSTVVAKSYIQCINCVKAGVHKYILDIMKENPPENESMMMIAILTKISSAIFDRPSLFRCIELTDPSKESNKNISTILSFLSGSVNETSSPVTNFLQFTAQLGSVKLPNLNVRDFLGQVTVSSNVLLTDFDKTTDTMHFINFCSINNFLSFVFDMNNVYIYSNVFPTKMISSQIKQLPMNKWFNIIISFDYLSTFNIYIDGEHVAKLKTSCNRWDEYLDKIVMFHPIPHLNKAMNSNVNGQVSRIYVFLTNANERILEFCTKINCNFIDILSLPKLVQMFSPEYSQNNAMMNLADVDSQPAIFTMYSFIDVCPLKNIFIGSKGICLILSHFSRIDYEKENSGYIFECLLKAISEFINCSPEIEKQMVRCNACQIISYFMYKLKIEYLTPRLRGFLMNMERNIKTKPLLNSFYQHIIIEFSNWFLLDESTIYYILKIWNDISVNHIDLFTECVSFTYIFERCYYLIENNKFGHDVTNEMLNLVIISAKQTCNMQTIGLLIKLLQFPTGNSGFSLRLLHIISTLSIEVPEMQEEIQKIMIYMKEKIFHRKPILFVTIIELFANTDALFVDCVLDTLNMCIDNDKEYVNGMMTTFCNELVAASDESIEDLSKHERYRGMSSILLPFVFVISFHIESDVLYHVKNFLHNLFSQTDKVRIVSKSITTLGLLFALLYTIVIDNDFLACLVSIFQYNTQLLADAIEVIDIISLYSNKDCHSIQNTLASALVFIVMERRDNKEINDFINIVFTFLIYGHQRSCFEKHDNSELEKKNFDLLQFVESFRLGLYNKRQSSFGLYFSDNTWNDLNIAVLLVPLIDYVDANSTTTVKQLILLMTFMLRQDIEYAQQVIPFLNTIAERTDISVQDLNPLFLVICKNIDLFKPATVFFGKYEQAITQNVEVYNNSTNAMMNLIQQLKPSSNVEDVLVKLFSSNFEAPAINDFTLDESIEMIRKGLKARKGNLERKWRMFWEMLIEDRTLYFNPPTAKQYVRSDRYDAHFRPIIFKKLRKQTKIDNGKVEKSLTPEIDFLITEKDPKFIGSIPHELWSAPCQKISVSKRTDGIIYITPTKIIFQDENKSLEISGDSVECLFWHWTYHLADAITIFTYDYKGFIFRFPNEKNHDFVKQFKKVTMPNCFFFQEHPPYIEIDRLCLTQRWKNHSISNYDYLTWLNMLSGRSFLDVTNYPIFPWLLVNETKETSTRDLTHNIAYMNKNLFTYRRKVQQESFDPADLTLFSSTFSNSLLVVHYNLRVEPFTTLFQQMKCEDDNEHFVSINKELQEILERKSDMKIDELPPEFFFSPEFLKEGAGLKAVQLPQIAKSAEHYVYLNRKSLESENVSKRINRWIDHVWGFKQRGSSASMAMNMTDYRLYDTVRDENELEQIDEKTIRNLLCLKGAVPKMLFTGQHPVKIVQKQQQIDPKKRVVSIQNLESAVVALKVCNGTTEKFRIYSIFSTGKMMCLRVGQNTFDVNMPAIAHFMGPAARRTQVAFLEGDGTPSFAFVSYNSPTVRFFDSESHQYLTPDITPHINPVTSLCSCGRTIVSGGQSGEVVQWMCDENQNFEAIAISLAHDKPITCLNASTKLGIVTALSSDGILIILTIPDLKYLRSQQIEIPKEAIFKSIIICEEMGYICVFYEHENKTFIENFTVNGSRIGKSSFDGKFIAAISYVSRQFFDIIALATTKKIIFFIDAFSLGILHNQKCQNEITQMAVHQESYSIVAATPENNVFVIQTVF</sequence>
<dbReference type="RefSeq" id="XP_001318538.1">
    <property type="nucleotide sequence ID" value="XM_001318503.1"/>
</dbReference>
<dbReference type="Pfam" id="PF02138">
    <property type="entry name" value="Beach"/>
    <property type="match status" value="1"/>
</dbReference>
<protein>
    <submittedName>
        <fullName evidence="2">Beige/BEACH domain containing protein</fullName>
    </submittedName>
</protein>
<dbReference type="PANTHER" id="PTHR13743:SF161">
    <property type="entry name" value="BEIGE_BEACH DOMAIN CONTAINING PROTEIN"/>
    <property type="match status" value="1"/>
</dbReference>
<dbReference type="InterPro" id="IPR036372">
    <property type="entry name" value="BEACH_dom_sf"/>
</dbReference>
<dbReference type="InterPro" id="IPR000409">
    <property type="entry name" value="BEACH_dom"/>
</dbReference>
<evidence type="ECO:0000313" key="2">
    <source>
        <dbReference type="EMBL" id="EAY06315.1"/>
    </source>
</evidence>
<dbReference type="SUPFAM" id="SSF49899">
    <property type="entry name" value="Concanavalin A-like lectins/glucanases"/>
    <property type="match status" value="1"/>
</dbReference>
<dbReference type="Gene3D" id="2.130.10.10">
    <property type="entry name" value="YVTN repeat-like/Quinoprotein amine dehydrogenase"/>
    <property type="match status" value="1"/>
</dbReference>
<dbReference type="VEuPathDB" id="TrichDB:TVAG_065720"/>
<dbReference type="VEuPathDB" id="TrichDB:TVAGG3_0988580"/>
<dbReference type="SMART" id="SM01026">
    <property type="entry name" value="Beach"/>
    <property type="match status" value="1"/>
</dbReference>
<dbReference type="InterPro" id="IPR050865">
    <property type="entry name" value="BEACH_Domain"/>
</dbReference>
<name>A2ELX6_TRIV3</name>
<dbReference type="PROSITE" id="PS50197">
    <property type="entry name" value="BEACH"/>
    <property type="match status" value="1"/>
</dbReference>
<reference evidence="2" key="1">
    <citation type="submission" date="2006-10" db="EMBL/GenBank/DDBJ databases">
        <authorList>
            <person name="Amadeo P."/>
            <person name="Zhao Q."/>
            <person name="Wortman J."/>
            <person name="Fraser-Liggett C."/>
            <person name="Carlton J."/>
        </authorList>
    </citation>
    <scope>NUCLEOTIDE SEQUENCE</scope>
    <source>
        <strain evidence="2">G3</strain>
    </source>
</reference>
<organism evidence="2 3">
    <name type="scientific">Trichomonas vaginalis (strain ATCC PRA-98 / G3)</name>
    <dbReference type="NCBI Taxonomy" id="412133"/>
    <lineage>
        <taxon>Eukaryota</taxon>
        <taxon>Metamonada</taxon>
        <taxon>Parabasalia</taxon>
        <taxon>Trichomonadida</taxon>
        <taxon>Trichomonadidae</taxon>
        <taxon>Trichomonas</taxon>
    </lineage>
</organism>
<evidence type="ECO:0000313" key="3">
    <source>
        <dbReference type="Proteomes" id="UP000001542"/>
    </source>
</evidence>
<proteinExistence type="predicted"/>
<dbReference type="PANTHER" id="PTHR13743">
    <property type="entry name" value="BEIGE/BEACH-RELATED"/>
    <property type="match status" value="1"/>
</dbReference>
<evidence type="ECO:0000259" key="1">
    <source>
        <dbReference type="PROSITE" id="PS50197"/>
    </source>
</evidence>
<accession>A2ELX6</accession>
<dbReference type="Proteomes" id="UP000001542">
    <property type="component" value="Unassembled WGS sequence"/>
</dbReference>
<dbReference type="EMBL" id="DS113426">
    <property type="protein sequence ID" value="EAY06315.1"/>
    <property type="molecule type" value="Genomic_DNA"/>
</dbReference>
<dbReference type="SUPFAM" id="SSF50729">
    <property type="entry name" value="PH domain-like"/>
    <property type="match status" value="1"/>
</dbReference>
<reference evidence="2" key="2">
    <citation type="journal article" date="2007" name="Science">
        <title>Draft genome sequence of the sexually transmitted pathogen Trichomonas vaginalis.</title>
        <authorList>
            <person name="Carlton J.M."/>
            <person name="Hirt R.P."/>
            <person name="Silva J.C."/>
            <person name="Delcher A.L."/>
            <person name="Schatz M."/>
            <person name="Zhao Q."/>
            <person name="Wortman J.R."/>
            <person name="Bidwell S.L."/>
            <person name="Alsmark U.C.M."/>
            <person name="Besteiro S."/>
            <person name="Sicheritz-Ponten T."/>
            <person name="Noel C.J."/>
            <person name="Dacks J.B."/>
            <person name="Foster P.G."/>
            <person name="Simillion C."/>
            <person name="Van de Peer Y."/>
            <person name="Miranda-Saavedra D."/>
            <person name="Barton G.J."/>
            <person name="Westrop G.D."/>
            <person name="Mueller S."/>
            <person name="Dessi D."/>
            <person name="Fiori P.L."/>
            <person name="Ren Q."/>
            <person name="Paulsen I."/>
            <person name="Zhang H."/>
            <person name="Bastida-Corcuera F.D."/>
            <person name="Simoes-Barbosa A."/>
            <person name="Brown M.T."/>
            <person name="Hayes R.D."/>
            <person name="Mukherjee M."/>
            <person name="Okumura C.Y."/>
            <person name="Schneider R."/>
            <person name="Smith A.J."/>
            <person name="Vanacova S."/>
            <person name="Villalvazo M."/>
            <person name="Haas B.J."/>
            <person name="Pertea M."/>
            <person name="Feldblyum T.V."/>
            <person name="Utterback T.R."/>
            <person name="Shu C.L."/>
            <person name="Osoegawa K."/>
            <person name="de Jong P.J."/>
            <person name="Hrdy I."/>
            <person name="Horvathova L."/>
            <person name="Zubacova Z."/>
            <person name="Dolezal P."/>
            <person name="Malik S.B."/>
            <person name="Logsdon J.M. Jr."/>
            <person name="Henze K."/>
            <person name="Gupta A."/>
            <person name="Wang C.C."/>
            <person name="Dunne R.L."/>
            <person name="Upcroft J.A."/>
            <person name="Upcroft P."/>
            <person name="White O."/>
            <person name="Salzberg S.L."/>
            <person name="Tang P."/>
            <person name="Chiu C.-H."/>
            <person name="Lee Y.-S."/>
            <person name="Embley T.M."/>
            <person name="Coombs G.H."/>
            <person name="Mottram J.C."/>
            <person name="Tachezy J."/>
            <person name="Fraser-Liggett C.M."/>
            <person name="Johnson P.J."/>
        </authorList>
    </citation>
    <scope>NUCLEOTIDE SEQUENCE [LARGE SCALE GENOMIC DNA]</scope>
    <source>
        <strain evidence="2">G3</strain>
    </source>
</reference>